<dbReference type="Proteomes" id="UP000553963">
    <property type="component" value="Unassembled WGS sequence"/>
</dbReference>
<keyword evidence="6 9" id="KW-0319">Glycerol metabolism</keyword>
<dbReference type="EC" id="2.7.1.30" evidence="9"/>
<feature type="binding site" evidence="9">
    <location>
        <position position="12"/>
    </location>
    <ligand>
        <name>ATP</name>
        <dbReference type="ChEBI" id="CHEBI:30616"/>
    </ligand>
</feature>
<comment type="similarity">
    <text evidence="2 9 10">Belongs to the FGGY kinase family.</text>
</comment>
<dbReference type="GO" id="GO:0006072">
    <property type="term" value="P:glycerol-3-phosphate metabolic process"/>
    <property type="evidence" value="ECO:0007669"/>
    <property type="project" value="InterPro"/>
</dbReference>
<feature type="binding site" evidence="9">
    <location>
        <position position="82"/>
    </location>
    <ligand>
        <name>glycerol</name>
        <dbReference type="ChEBI" id="CHEBI:17754"/>
    </ligand>
</feature>
<evidence type="ECO:0000313" key="13">
    <source>
        <dbReference type="EMBL" id="MBB3933844.1"/>
    </source>
</evidence>
<name>A0A840AW28_9HYPH</name>
<dbReference type="GO" id="GO:0005829">
    <property type="term" value="C:cytosol"/>
    <property type="evidence" value="ECO:0007669"/>
    <property type="project" value="TreeGrafter"/>
</dbReference>
<dbReference type="UniPathway" id="UPA00618">
    <property type="reaction ID" value="UER00672"/>
</dbReference>
<comment type="pathway">
    <text evidence="1 9">Polyol metabolism; glycerol degradation via glycerol kinase pathway; sn-glycerol 3-phosphate from glycerol: step 1/1.</text>
</comment>
<dbReference type="InterPro" id="IPR000577">
    <property type="entry name" value="Carb_kinase_FGGY"/>
</dbReference>
<dbReference type="NCBIfam" id="NF000756">
    <property type="entry name" value="PRK00047.1"/>
    <property type="match status" value="1"/>
</dbReference>
<dbReference type="EMBL" id="JACIDS010000009">
    <property type="protein sequence ID" value="MBB3933844.1"/>
    <property type="molecule type" value="Genomic_DNA"/>
</dbReference>
<gene>
    <name evidence="9" type="primary">glpK</name>
    <name evidence="13" type="ORF">GGR25_004924</name>
</gene>
<evidence type="ECO:0000313" key="14">
    <source>
        <dbReference type="Proteomes" id="UP000553963"/>
    </source>
</evidence>
<feature type="domain" description="Carbohydrate kinase FGGY C-terminal" evidence="12">
    <location>
        <begin position="260"/>
        <end position="448"/>
    </location>
</feature>
<comment type="caution">
    <text evidence="13">The sequence shown here is derived from an EMBL/GenBank/DDBJ whole genome shotgun (WGS) entry which is preliminary data.</text>
</comment>
<dbReference type="GO" id="GO:0004370">
    <property type="term" value="F:glycerol kinase activity"/>
    <property type="evidence" value="ECO:0007669"/>
    <property type="project" value="UniProtKB-UniRule"/>
</dbReference>
<keyword evidence="7 9" id="KW-0067">ATP-binding</keyword>
<feature type="binding site" evidence="9">
    <location>
        <position position="265"/>
    </location>
    <ligand>
        <name>ATP</name>
        <dbReference type="ChEBI" id="CHEBI:30616"/>
    </ligand>
</feature>
<dbReference type="PANTHER" id="PTHR10196">
    <property type="entry name" value="SUGAR KINASE"/>
    <property type="match status" value="1"/>
</dbReference>
<comment type="function">
    <text evidence="9">Key enzyme in the regulation of glycerol uptake and metabolism. Catalyzes the phosphorylation of glycerol to yield sn-glycerol 3-phosphate.</text>
</comment>
<keyword evidence="14" id="KW-1185">Reference proteome</keyword>
<dbReference type="Gene3D" id="3.30.420.40">
    <property type="match status" value="2"/>
</dbReference>
<feature type="binding site" evidence="9">
    <location>
        <position position="243"/>
    </location>
    <ligand>
        <name>sn-glycerol 3-phosphate</name>
        <dbReference type="ChEBI" id="CHEBI:57597"/>
    </ligand>
</feature>
<reference evidence="13 14" key="1">
    <citation type="submission" date="2020-08" db="EMBL/GenBank/DDBJ databases">
        <title>Genomic Encyclopedia of Type Strains, Phase IV (KMG-IV): sequencing the most valuable type-strain genomes for metagenomic binning, comparative biology and taxonomic classification.</title>
        <authorList>
            <person name="Goeker M."/>
        </authorList>
    </citation>
    <scope>NUCLEOTIDE SEQUENCE [LARGE SCALE GENOMIC DNA]</scope>
    <source>
        <strain evidence="13 14">DSM 25966</strain>
    </source>
</reference>
<evidence type="ECO:0000256" key="3">
    <source>
        <dbReference type="ARBA" id="ARBA00022679"/>
    </source>
</evidence>
<comment type="activity regulation">
    <text evidence="9">Inhibited by fructose 1,6-bisphosphate (FBP).</text>
</comment>
<dbReference type="NCBIfam" id="TIGR01311">
    <property type="entry name" value="glycerol_kin"/>
    <property type="match status" value="1"/>
</dbReference>
<dbReference type="CDD" id="cd07786">
    <property type="entry name" value="FGGY_EcGK_like"/>
    <property type="match status" value="1"/>
</dbReference>
<keyword evidence="5 9" id="KW-0418">Kinase</keyword>
<evidence type="ECO:0000256" key="8">
    <source>
        <dbReference type="ARBA" id="ARBA00052101"/>
    </source>
</evidence>
<dbReference type="FunFam" id="3.30.420.40:FF:000008">
    <property type="entry name" value="Glycerol kinase"/>
    <property type="match status" value="1"/>
</dbReference>
<evidence type="ECO:0000256" key="4">
    <source>
        <dbReference type="ARBA" id="ARBA00022741"/>
    </source>
</evidence>
<dbReference type="GO" id="GO:0019563">
    <property type="term" value="P:glycerol catabolic process"/>
    <property type="evidence" value="ECO:0007669"/>
    <property type="project" value="UniProtKB-UniRule"/>
</dbReference>
<dbReference type="FunFam" id="3.30.420.40:FF:000007">
    <property type="entry name" value="Glycerol kinase"/>
    <property type="match status" value="1"/>
</dbReference>
<evidence type="ECO:0000256" key="1">
    <source>
        <dbReference type="ARBA" id="ARBA00005190"/>
    </source>
</evidence>
<evidence type="ECO:0000256" key="10">
    <source>
        <dbReference type="RuleBase" id="RU003733"/>
    </source>
</evidence>
<evidence type="ECO:0000259" key="12">
    <source>
        <dbReference type="Pfam" id="PF02782"/>
    </source>
</evidence>
<feature type="binding site" evidence="9">
    <location>
        <position position="14"/>
    </location>
    <ligand>
        <name>ATP</name>
        <dbReference type="ChEBI" id="CHEBI:30616"/>
    </ligand>
</feature>
<dbReference type="AlphaFoldDB" id="A0A840AW28"/>
<feature type="binding site" evidence="9">
    <location>
        <position position="16"/>
    </location>
    <ligand>
        <name>ADP</name>
        <dbReference type="ChEBI" id="CHEBI:456216"/>
    </ligand>
</feature>
<dbReference type="InterPro" id="IPR018484">
    <property type="entry name" value="FGGY_N"/>
</dbReference>
<feature type="binding site" evidence="9">
    <location>
        <position position="244"/>
    </location>
    <ligand>
        <name>glycerol</name>
        <dbReference type="ChEBI" id="CHEBI:17754"/>
    </ligand>
</feature>
<dbReference type="PANTHER" id="PTHR10196:SF78">
    <property type="entry name" value="GLYCEROL KINASE"/>
    <property type="match status" value="1"/>
</dbReference>
<proteinExistence type="inferred from homology"/>
<feature type="binding site" evidence="9">
    <location>
        <position position="83"/>
    </location>
    <ligand>
        <name>glycerol</name>
        <dbReference type="ChEBI" id="CHEBI:17754"/>
    </ligand>
</feature>
<feature type="binding site" evidence="9">
    <location>
        <position position="308"/>
    </location>
    <ligand>
        <name>ATP</name>
        <dbReference type="ChEBI" id="CHEBI:30616"/>
    </ligand>
</feature>
<feature type="binding site" evidence="9">
    <location>
        <position position="82"/>
    </location>
    <ligand>
        <name>sn-glycerol 3-phosphate</name>
        <dbReference type="ChEBI" id="CHEBI:57597"/>
    </ligand>
</feature>
<dbReference type="InterPro" id="IPR043129">
    <property type="entry name" value="ATPase_NBD"/>
</dbReference>
<dbReference type="PROSITE" id="PS00445">
    <property type="entry name" value="FGGY_KINASES_2"/>
    <property type="match status" value="1"/>
</dbReference>
<evidence type="ECO:0000256" key="6">
    <source>
        <dbReference type="ARBA" id="ARBA00022798"/>
    </source>
</evidence>
<dbReference type="InterPro" id="IPR018485">
    <property type="entry name" value="FGGY_C"/>
</dbReference>
<accession>A0A840AW28</accession>
<feature type="binding site" evidence="9">
    <location>
        <position position="312"/>
    </location>
    <ligand>
        <name>ATP</name>
        <dbReference type="ChEBI" id="CHEBI:30616"/>
    </ligand>
</feature>
<feature type="binding site" evidence="9">
    <location>
        <position position="12"/>
    </location>
    <ligand>
        <name>sn-glycerol 3-phosphate</name>
        <dbReference type="ChEBI" id="CHEBI:57597"/>
    </ligand>
</feature>
<feature type="domain" description="Carbohydrate kinase FGGY N-terminal" evidence="11">
    <location>
        <begin position="5"/>
        <end position="250"/>
    </location>
</feature>
<feature type="binding site" evidence="9">
    <location>
        <position position="265"/>
    </location>
    <ligand>
        <name>ADP</name>
        <dbReference type="ChEBI" id="CHEBI:456216"/>
    </ligand>
</feature>
<comment type="caution">
    <text evidence="9">Lacks conserved residue(s) required for the propagation of feature annotation.</text>
</comment>
<dbReference type="InterPro" id="IPR018483">
    <property type="entry name" value="Carb_kinase_FGGY_CS"/>
</dbReference>
<feature type="binding site" evidence="9">
    <location>
        <position position="134"/>
    </location>
    <ligand>
        <name>glycerol</name>
        <dbReference type="ChEBI" id="CHEBI:17754"/>
    </ligand>
</feature>
<dbReference type="GO" id="GO:0005524">
    <property type="term" value="F:ATP binding"/>
    <property type="evidence" value="ECO:0007669"/>
    <property type="project" value="UniProtKB-UniRule"/>
</dbReference>
<evidence type="ECO:0000256" key="7">
    <source>
        <dbReference type="ARBA" id="ARBA00022840"/>
    </source>
</evidence>
<feature type="binding site" evidence="9">
    <location>
        <position position="134"/>
    </location>
    <ligand>
        <name>sn-glycerol 3-phosphate</name>
        <dbReference type="ChEBI" id="CHEBI:57597"/>
    </ligand>
</feature>
<evidence type="ECO:0000256" key="2">
    <source>
        <dbReference type="ARBA" id="ARBA00009156"/>
    </source>
</evidence>
<protein>
    <recommendedName>
        <fullName evidence="9">Glycerol kinase</fullName>
        <ecNumber evidence="9">2.7.1.30</ecNumber>
    </recommendedName>
    <alternativeName>
        <fullName evidence="9">ATP:glycerol 3-phosphotransferase</fullName>
    </alternativeName>
    <alternativeName>
        <fullName evidence="9">Glycerokinase</fullName>
        <shortName evidence="9">GK</shortName>
    </alternativeName>
</protein>
<dbReference type="PROSITE" id="PS00933">
    <property type="entry name" value="FGGY_KINASES_1"/>
    <property type="match status" value="1"/>
</dbReference>
<feature type="binding site" evidence="9">
    <location>
        <position position="410"/>
    </location>
    <ligand>
        <name>ADP</name>
        <dbReference type="ChEBI" id="CHEBI:456216"/>
    </ligand>
</feature>
<evidence type="ECO:0000256" key="5">
    <source>
        <dbReference type="ARBA" id="ARBA00022777"/>
    </source>
</evidence>
<feature type="binding site" evidence="9">
    <location>
        <position position="308"/>
    </location>
    <ligand>
        <name>ADP</name>
        <dbReference type="ChEBI" id="CHEBI:456216"/>
    </ligand>
</feature>
<dbReference type="Pfam" id="PF00370">
    <property type="entry name" value="FGGY_N"/>
    <property type="match status" value="1"/>
</dbReference>
<feature type="binding site" evidence="9">
    <location>
        <position position="13"/>
    </location>
    <ligand>
        <name>ATP</name>
        <dbReference type="ChEBI" id="CHEBI:30616"/>
    </ligand>
</feature>
<feature type="binding site" evidence="9">
    <location>
        <position position="83"/>
    </location>
    <ligand>
        <name>sn-glycerol 3-phosphate</name>
        <dbReference type="ChEBI" id="CHEBI:57597"/>
    </ligand>
</feature>
<feature type="binding site" evidence="9">
    <location>
        <position position="12"/>
    </location>
    <ligand>
        <name>ADP</name>
        <dbReference type="ChEBI" id="CHEBI:456216"/>
    </ligand>
</feature>
<keyword evidence="4 9" id="KW-0547">Nucleotide-binding</keyword>
<dbReference type="PIRSF" id="PIRSF000538">
    <property type="entry name" value="GlpK"/>
    <property type="match status" value="1"/>
</dbReference>
<evidence type="ECO:0000256" key="9">
    <source>
        <dbReference type="HAMAP-Rule" id="MF_00186"/>
    </source>
</evidence>
<comment type="catalytic activity">
    <reaction evidence="8 9">
        <text>glycerol + ATP = sn-glycerol 3-phosphate + ADP + H(+)</text>
        <dbReference type="Rhea" id="RHEA:21644"/>
        <dbReference type="ChEBI" id="CHEBI:15378"/>
        <dbReference type="ChEBI" id="CHEBI:17754"/>
        <dbReference type="ChEBI" id="CHEBI:30616"/>
        <dbReference type="ChEBI" id="CHEBI:57597"/>
        <dbReference type="ChEBI" id="CHEBI:456216"/>
        <dbReference type="EC" id="2.7.1.30"/>
    </reaction>
</comment>
<dbReference type="InterPro" id="IPR005999">
    <property type="entry name" value="Glycerol_kin"/>
</dbReference>
<dbReference type="SUPFAM" id="SSF53067">
    <property type="entry name" value="Actin-like ATPase domain"/>
    <property type="match status" value="2"/>
</dbReference>
<dbReference type="Pfam" id="PF02782">
    <property type="entry name" value="FGGY_C"/>
    <property type="match status" value="1"/>
</dbReference>
<evidence type="ECO:0000259" key="11">
    <source>
        <dbReference type="Pfam" id="PF00370"/>
    </source>
</evidence>
<dbReference type="HAMAP" id="MF_00186">
    <property type="entry name" value="Glycerol_kin"/>
    <property type="match status" value="1"/>
</dbReference>
<feature type="binding site" evidence="9">
    <location>
        <position position="410"/>
    </location>
    <ligand>
        <name>ATP</name>
        <dbReference type="ChEBI" id="CHEBI:30616"/>
    </ligand>
</feature>
<dbReference type="RefSeq" id="WP_183401501.1">
    <property type="nucleotide sequence ID" value="NZ_JACIDS010000009.1"/>
</dbReference>
<feature type="binding site" evidence="9">
    <location>
        <position position="243"/>
    </location>
    <ligand>
        <name>glycerol</name>
        <dbReference type="ChEBI" id="CHEBI:17754"/>
    </ligand>
</feature>
<keyword evidence="3 9" id="KW-0808">Transferase</keyword>
<sequence length="495" mass="53749">MSGFILAIDQGTTSTRSIVFDSDYRICGVGQQEFPQHFPASGWVEHDGEDIWRTALETIRFALAGAKIAASDLAGIGITNQRETTLIWDRASGQLIHRAIVWQDRRTADVCERLKAEGAEALVTERTGLLLDPYFSATKIAWLLDNVPGARLRAEAGELAFGTVDSYLLWRLTGGAVHATDATNASRTLLYDIARGEWDEDLLRLFRVPRALLPDVRDCAADFGSTDPAILGTAVPIAGIAGDQHAATLGQACFGPGMMKATYGTGCFALLNTGTERVASRNRLLTTIAYRLDGKTSYALEGSIFVAGSAIQWLRDGLGIIQRADQSGGMADAADPEQQLYLVPAFTGLGAPWWDAHARGALYGLTRSSGPNEIVKAALESVCFQTRDLLDAMRRDWASAGDTVLRVDGGMVASDWTMQRLADILDAPVDRPVVLETTALGAAWLAGRQRGVWPDEAGFAAGWRREHRFLPAMTSDERERKLAGWHDAVRRTLTA</sequence>
<organism evidence="13 14">
    <name type="scientific">Kaistia hirudinis</name>
    <dbReference type="NCBI Taxonomy" id="1293440"/>
    <lineage>
        <taxon>Bacteria</taxon>
        <taxon>Pseudomonadati</taxon>
        <taxon>Pseudomonadota</taxon>
        <taxon>Alphaproteobacteria</taxon>
        <taxon>Hyphomicrobiales</taxon>
        <taxon>Kaistiaceae</taxon>
        <taxon>Kaistia</taxon>
    </lineage>
</organism>